<dbReference type="SMART" id="SM00448">
    <property type="entry name" value="REC"/>
    <property type="match status" value="1"/>
</dbReference>
<dbReference type="EMBL" id="BMGR01000002">
    <property type="protein sequence ID" value="GGF92166.1"/>
    <property type="molecule type" value="Genomic_DNA"/>
</dbReference>
<proteinExistence type="predicted"/>
<feature type="modified residue" description="4-aspartylphosphate" evidence="5">
    <location>
        <position position="55"/>
    </location>
</feature>
<evidence type="ECO:0000256" key="2">
    <source>
        <dbReference type="ARBA" id="ARBA00023015"/>
    </source>
</evidence>
<dbReference type="InterPro" id="IPR016032">
    <property type="entry name" value="Sig_transdc_resp-reg_C-effctor"/>
</dbReference>
<dbReference type="SMART" id="SM01043">
    <property type="entry name" value="BTAD"/>
    <property type="match status" value="1"/>
</dbReference>
<keyword evidence="2" id="KW-0805">Transcription regulation</keyword>
<keyword evidence="1" id="KW-0902">Two-component regulatory system</keyword>
<name>A0A917FLE3_9BACL</name>
<evidence type="ECO:0000256" key="1">
    <source>
        <dbReference type="ARBA" id="ARBA00023012"/>
    </source>
</evidence>
<dbReference type="GO" id="GO:0000160">
    <property type="term" value="P:phosphorelay signal transduction system"/>
    <property type="evidence" value="ECO:0007669"/>
    <property type="project" value="UniProtKB-KW"/>
</dbReference>
<dbReference type="InterPro" id="IPR011006">
    <property type="entry name" value="CheY-like_superfamily"/>
</dbReference>
<dbReference type="InterPro" id="IPR005158">
    <property type="entry name" value="BTAD"/>
</dbReference>
<dbReference type="PANTHER" id="PTHR35807">
    <property type="entry name" value="TRANSCRIPTIONAL REGULATOR REDD-RELATED"/>
    <property type="match status" value="1"/>
</dbReference>
<evidence type="ECO:0000313" key="7">
    <source>
        <dbReference type="EMBL" id="GGF92166.1"/>
    </source>
</evidence>
<evidence type="ECO:0000256" key="5">
    <source>
        <dbReference type="PROSITE-ProRule" id="PRU00169"/>
    </source>
</evidence>
<evidence type="ECO:0000313" key="8">
    <source>
        <dbReference type="Proteomes" id="UP000644756"/>
    </source>
</evidence>
<sequence length="370" mass="42362">MSINIVIVDDELPALDEMQELTGKLPDIGSIDVYSDPTEALQAIITTRPEIVFLDIQMPGITGLKMAEQLLSVRPEIEVVFVTAYEQYALAAFDVSATDYLLKPVIPERLLKAWNRVRSRREAAIGRGRSEQAADAVMQCFGRFALQGPLGLARWSTVKVEELFIYLYLHGAVSLDQLMEDIFPDSNYDKAKKYIHTCVYQIRKSLTNAALADRISVVFDQKMYRLELAGVKSDLQRFEQLAAQGEKDESALNEAVALYEGELLGGYDALWVLDRRERCRQRFLWMISDLIDLHKQRREYRKALELAKRRQAHDPLNEQYGLEVAEIYTLDGQVVKAVEFMQAFQLQYRNELGIEVPSKVLKKFEHYING</sequence>
<protein>
    <submittedName>
        <fullName evidence="7">DNA-binding response regulator</fullName>
    </submittedName>
</protein>
<dbReference type="InterPro" id="IPR051677">
    <property type="entry name" value="AfsR-DnrI-RedD_regulator"/>
</dbReference>
<evidence type="ECO:0000259" key="6">
    <source>
        <dbReference type="PROSITE" id="PS50110"/>
    </source>
</evidence>
<reference evidence="7" key="2">
    <citation type="submission" date="2020-09" db="EMBL/GenBank/DDBJ databases">
        <authorList>
            <person name="Sun Q."/>
            <person name="Zhou Y."/>
        </authorList>
    </citation>
    <scope>NUCLEOTIDE SEQUENCE</scope>
    <source>
        <strain evidence="7">CGMCC 1.12987</strain>
    </source>
</reference>
<dbReference type="PROSITE" id="PS50110">
    <property type="entry name" value="RESPONSE_REGULATORY"/>
    <property type="match status" value="1"/>
</dbReference>
<dbReference type="InterPro" id="IPR011990">
    <property type="entry name" value="TPR-like_helical_dom_sf"/>
</dbReference>
<evidence type="ECO:0000256" key="4">
    <source>
        <dbReference type="ARBA" id="ARBA00023163"/>
    </source>
</evidence>
<dbReference type="RefSeq" id="WP_188529044.1">
    <property type="nucleotide sequence ID" value="NZ_BMGR01000002.1"/>
</dbReference>
<dbReference type="Pfam" id="PF03704">
    <property type="entry name" value="BTAD"/>
    <property type="match status" value="1"/>
</dbReference>
<reference evidence="7" key="1">
    <citation type="journal article" date="2014" name="Int. J. Syst. Evol. Microbiol.">
        <title>Complete genome sequence of Corynebacterium casei LMG S-19264T (=DSM 44701T), isolated from a smear-ripened cheese.</title>
        <authorList>
            <consortium name="US DOE Joint Genome Institute (JGI-PGF)"/>
            <person name="Walter F."/>
            <person name="Albersmeier A."/>
            <person name="Kalinowski J."/>
            <person name="Ruckert C."/>
        </authorList>
    </citation>
    <scope>NUCLEOTIDE SEQUENCE</scope>
    <source>
        <strain evidence="7">CGMCC 1.12987</strain>
    </source>
</reference>
<dbReference type="InterPro" id="IPR001789">
    <property type="entry name" value="Sig_transdc_resp-reg_receiver"/>
</dbReference>
<organism evidence="7 8">
    <name type="scientific">Paenibacillus abyssi</name>
    <dbReference type="NCBI Taxonomy" id="1340531"/>
    <lineage>
        <taxon>Bacteria</taxon>
        <taxon>Bacillati</taxon>
        <taxon>Bacillota</taxon>
        <taxon>Bacilli</taxon>
        <taxon>Bacillales</taxon>
        <taxon>Paenibacillaceae</taxon>
        <taxon>Paenibacillus</taxon>
    </lineage>
</organism>
<dbReference type="Gene3D" id="1.10.10.10">
    <property type="entry name" value="Winged helix-like DNA-binding domain superfamily/Winged helix DNA-binding domain"/>
    <property type="match status" value="1"/>
</dbReference>
<dbReference type="InterPro" id="IPR036388">
    <property type="entry name" value="WH-like_DNA-bd_sf"/>
</dbReference>
<evidence type="ECO:0000256" key="3">
    <source>
        <dbReference type="ARBA" id="ARBA00023125"/>
    </source>
</evidence>
<accession>A0A917FLE3</accession>
<dbReference type="GO" id="GO:0006355">
    <property type="term" value="P:regulation of DNA-templated transcription"/>
    <property type="evidence" value="ECO:0007669"/>
    <property type="project" value="InterPro"/>
</dbReference>
<dbReference type="GO" id="GO:0003677">
    <property type="term" value="F:DNA binding"/>
    <property type="evidence" value="ECO:0007669"/>
    <property type="project" value="UniProtKB-KW"/>
</dbReference>
<comment type="caution">
    <text evidence="7">The sequence shown here is derived from an EMBL/GenBank/DDBJ whole genome shotgun (WGS) entry which is preliminary data.</text>
</comment>
<dbReference type="AlphaFoldDB" id="A0A917FLE3"/>
<feature type="domain" description="Response regulatory" evidence="6">
    <location>
        <begin position="4"/>
        <end position="118"/>
    </location>
</feature>
<keyword evidence="3 7" id="KW-0238">DNA-binding</keyword>
<gene>
    <name evidence="7" type="ORF">GCM10010916_06920</name>
</gene>
<keyword evidence="5" id="KW-0597">Phosphoprotein</keyword>
<dbReference type="SUPFAM" id="SSF48452">
    <property type="entry name" value="TPR-like"/>
    <property type="match status" value="1"/>
</dbReference>
<dbReference type="Pfam" id="PF00072">
    <property type="entry name" value="Response_reg"/>
    <property type="match status" value="1"/>
</dbReference>
<dbReference type="Proteomes" id="UP000644756">
    <property type="component" value="Unassembled WGS sequence"/>
</dbReference>
<keyword evidence="4" id="KW-0804">Transcription</keyword>
<dbReference type="SUPFAM" id="SSF46894">
    <property type="entry name" value="C-terminal effector domain of the bipartite response regulators"/>
    <property type="match status" value="1"/>
</dbReference>
<dbReference type="Gene3D" id="3.40.50.2300">
    <property type="match status" value="1"/>
</dbReference>
<keyword evidence="8" id="KW-1185">Reference proteome</keyword>
<dbReference type="SUPFAM" id="SSF52172">
    <property type="entry name" value="CheY-like"/>
    <property type="match status" value="1"/>
</dbReference>
<dbReference type="Gene3D" id="1.25.40.10">
    <property type="entry name" value="Tetratricopeptide repeat domain"/>
    <property type="match status" value="1"/>
</dbReference>